<protein>
    <submittedName>
        <fullName evidence="1">Uncharacterized protein</fullName>
    </submittedName>
</protein>
<reference evidence="1 2" key="1">
    <citation type="submission" date="2013-09" db="EMBL/GenBank/DDBJ databases">
        <title>Corchorus capsularis genome sequencing.</title>
        <authorList>
            <person name="Alam M."/>
            <person name="Haque M.S."/>
            <person name="Islam M.S."/>
            <person name="Emdad E.M."/>
            <person name="Islam M.M."/>
            <person name="Ahmed B."/>
            <person name="Halim A."/>
            <person name="Hossen Q.M.M."/>
            <person name="Hossain M.Z."/>
            <person name="Ahmed R."/>
            <person name="Khan M.M."/>
            <person name="Islam R."/>
            <person name="Rashid M.M."/>
            <person name="Khan S.A."/>
            <person name="Rahman M.S."/>
            <person name="Alam M."/>
        </authorList>
    </citation>
    <scope>NUCLEOTIDE SEQUENCE [LARGE SCALE GENOMIC DNA]</scope>
    <source>
        <strain evidence="2">cv. CVL-1</strain>
        <tissue evidence="1">Whole seedling</tissue>
    </source>
</reference>
<evidence type="ECO:0000313" key="1">
    <source>
        <dbReference type="EMBL" id="OMO83139.1"/>
    </source>
</evidence>
<comment type="caution">
    <text evidence="1">The sequence shown here is derived from an EMBL/GenBank/DDBJ whole genome shotgun (WGS) entry which is preliminary data.</text>
</comment>
<evidence type="ECO:0000313" key="2">
    <source>
        <dbReference type="Proteomes" id="UP000188268"/>
    </source>
</evidence>
<dbReference type="OrthoDB" id="2498029at2759"/>
<organism evidence="1 2">
    <name type="scientific">Corchorus capsularis</name>
    <name type="common">Jute</name>
    <dbReference type="NCBI Taxonomy" id="210143"/>
    <lineage>
        <taxon>Eukaryota</taxon>
        <taxon>Viridiplantae</taxon>
        <taxon>Streptophyta</taxon>
        <taxon>Embryophyta</taxon>
        <taxon>Tracheophyta</taxon>
        <taxon>Spermatophyta</taxon>
        <taxon>Magnoliopsida</taxon>
        <taxon>eudicotyledons</taxon>
        <taxon>Gunneridae</taxon>
        <taxon>Pentapetalae</taxon>
        <taxon>rosids</taxon>
        <taxon>malvids</taxon>
        <taxon>Malvales</taxon>
        <taxon>Malvaceae</taxon>
        <taxon>Grewioideae</taxon>
        <taxon>Apeibeae</taxon>
        <taxon>Corchorus</taxon>
    </lineage>
</organism>
<sequence length="62" mass="6820">MIDDCVHFLDTFRARYSSELPAFLYSESLGRAITVWDGLILNGATVYASGVEGGTYLASREL</sequence>
<dbReference type="AlphaFoldDB" id="A0A1R3IKL7"/>
<gene>
    <name evidence="1" type="ORF">CCACVL1_11545</name>
</gene>
<dbReference type="Gramene" id="OMO83139">
    <property type="protein sequence ID" value="OMO83139"/>
    <property type="gene ID" value="CCACVL1_11545"/>
</dbReference>
<proteinExistence type="predicted"/>
<name>A0A1R3IKL7_COCAP</name>
<dbReference type="EMBL" id="AWWV01009911">
    <property type="protein sequence ID" value="OMO83139.1"/>
    <property type="molecule type" value="Genomic_DNA"/>
</dbReference>
<dbReference type="Proteomes" id="UP000188268">
    <property type="component" value="Unassembled WGS sequence"/>
</dbReference>
<dbReference type="STRING" id="210143.A0A1R3IKL7"/>
<accession>A0A1R3IKL7</accession>
<keyword evidence="2" id="KW-1185">Reference proteome</keyword>